<evidence type="ECO:0000313" key="2">
    <source>
        <dbReference type="Proteomes" id="UP000664658"/>
    </source>
</evidence>
<dbReference type="RefSeq" id="WP_010863635.1">
    <property type="nucleotide sequence ID" value="NZ_CP027852.1"/>
</dbReference>
<sequence>MITNDVLRSLRYSLQLSATKIRNLMKGEGYETTAETVTSWLSKEDEADFRECPDAALMAFLDGLITHFRGPAPESAAKPPIKEGFSNNLVLRKIRIALQLKDDDIINILSAAQLRISKPELSALFRQKDHKNYRICGDQFLRNFLKGLARVKRPNTQTDKKPNH</sequence>
<dbReference type="KEGG" id="pshi:SAMEA2665130_1544"/>
<dbReference type="InterPro" id="IPR009921">
    <property type="entry name" value="YehS-like"/>
</dbReference>
<dbReference type="PANTHER" id="PTHR37805:SF1">
    <property type="entry name" value="CYTOPLASMIC PROTEIN"/>
    <property type="match status" value="1"/>
</dbReference>
<gene>
    <name evidence="1" type="ORF">J2R62_13825</name>
</gene>
<comment type="caution">
    <text evidence="1">The sequence shown here is derived from an EMBL/GenBank/DDBJ whole genome shotgun (WGS) entry which is preliminary data.</text>
</comment>
<accession>A0A1A9AWI9</accession>
<dbReference type="Proteomes" id="UP000664658">
    <property type="component" value="Unassembled WGS sequence"/>
</dbReference>
<proteinExistence type="predicted"/>
<reference evidence="1" key="1">
    <citation type="submission" date="2021-03" db="EMBL/GenBank/DDBJ databases">
        <title>Plesiomonas shigelloides zfcc0051, isolated from zebrafish feces.</title>
        <authorList>
            <person name="Vanderhoek Z."/>
            <person name="Gaulke C."/>
        </authorList>
    </citation>
    <scope>NUCLEOTIDE SEQUENCE</scope>
    <source>
        <strain evidence="1">Zfcc0051</strain>
    </source>
</reference>
<evidence type="ECO:0000313" key="1">
    <source>
        <dbReference type="EMBL" id="MBO1109277.1"/>
    </source>
</evidence>
<dbReference type="EMBL" id="JAFNAA010000016">
    <property type="protein sequence ID" value="MBO1109277.1"/>
    <property type="molecule type" value="Genomic_DNA"/>
</dbReference>
<organism evidence="1 2">
    <name type="scientific">Plesiomonas shigelloides</name>
    <name type="common">Aeromonas shigelloides</name>
    <dbReference type="NCBI Taxonomy" id="703"/>
    <lineage>
        <taxon>Bacteria</taxon>
        <taxon>Pseudomonadati</taxon>
        <taxon>Pseudomonadota</taxon>
        <taxon>Gammaproteobacteria</taxon>
        <taxon>Enterobacterales</taxon>
        <taxon>Enterobacteriaceae</taxon>
        <taxon>Plesiomonas</taxon>
    </lineage>
</organism>
<name>A0A1A9AWI9_PLESH</name>
<dbReference type="PANTHER" id="PTHR37805">
    <property type="entry name" value="CYTOPLASMIC PROTEIN-RELATED"/>
    <property type="match status" value="1"/>
</dbReference>
<dbReference type="GeneID" id="69706478"/>
<dbReference type="Pfam" id="PF07308">
    <property type="entry name" value="DUF1456"/>
    <property type="match status" value="2"/>
</dbReference>
<dbReference type="AlphaFoldDB" id="A0A1A9AWI9"/>
<protein>
    <submittedName>
        <fullName evidence="1">DUF1456 family protein</fullName>
    </submittedName>
</protein>